<dbReference type="EMBL" id="JABEZX010000004">
    <property type="protein sequence ID" value="MBA0555204.1"/>
    <property type="molecule type" value="Genomic_DNA"/>
</dbReference>
<accession>A0A7J8LRY8</accession>
<dbReference type="AlphaFoldDB" id="A0A7J8LRY8"/>
<protein>
    <submittedName>
        <fullName evidence="2">Uncharacterized protein</fullName>
    </submittedName>
</protein>
<evidence type="ECO:0000256" key="1">
    <source>
        <dbReference type="SAM" id="MobiDB-lite"/>
    </source>
</evidence>
<organism evidence="2 3">
    <name type="scientific">Gossypium lobatum</name>
    <dbReference type="NCBI Taxonomy" id="34289"/>
    <lineage>
        <taxon>Eukaryota</taxon>
        <taxon>Viridiplantae</taxon>
        <taxon>Streptophyta</taxon>
        <taxon>Embryophyta</taxon>
        <taxon>Tracheophyta</taxon>
        <taxon>Spermatophyta</taxon>
        <taxon>Magnoliopsida</taxon>
        <taxon>eudicotyledons</taxon>
        <taxon>Gunneridae</taxon>
        <taxon>Pentapetalae</taxon>
        <taxon>rosids</taxon>
        <taxon>malvids</taxon>
        <taxon>Malvales</taxon>
        <taxon>Malvaceae</taxon>
        <taxon>Malvoideae</taxon>
        <taxon>Gossypium</taxon>
    </lineage>
</organism>
<feature type="region of interest" description="Disordered" evidence="1">
    <location>
        <begin position="45"/>
        <end position="64"/>
    </location>
</feature>
<sequence>MFQKDIWLFTSVRSFGGLSSLRVTLPIPFSRFCWKKPMRNSDTITMVDSRSRVRSRHSSISSSA</sequence>
<dbReference type="Proteomes" id="UP000593572">
    <property type="component" value="Unassembled WGS sequence"/>
</dbReference>
<keyword evidence="3" id="KW-1185">Reference proteome</keyword>
<gene>
    <name evidence="2" type="ORF">Golob_014258</name>
</gene>
<reference evidence="2 3" key="1">
    <citation type="journal article" date="2019" name="Genome Biol. Evol.">
        <title>Insights into the evolution of the New World diploid cottons (Gossypium, subgenus Houzingenia) based on genome sequencing.</title>
        <authorList>
            <person name="Grover C.E."/>
            <person name="Arick M.A. 2nd"/>
            <person name="Thrash A."/>
            <person name="Conover J.L."/>
            <person name="Sanders W.S."/>
            <person name="Peterson D.G."/>
            <person name="Frelichowski J.E."/>
            <person name="Scheffler J.A."/>
            <person name="Scheffler B.E."/>
            <person name="Wendel J.F."/>
        </authorList>
    </citation>
    <scope>NUCLEOTIDE SEQUENCE [LARGE SCALE GENOMIC DNA]</scope>
    <source>
        <strain evidence="2">157</strain>
        <tissue evidence="2">Leaf</tissue>
    </source>
</reference>
<comment type="caution">
    <text evidence="2">The sequence shown here is derived from an EMBL/GenBank/DDBJ whole genome shotgun (WGS) entry which is preliminary data.</text>
</comment>
<proteinExistence type="predicted"/>
<evidence type="ECO:0000313" key="2">
    <source>
        <dbReference type="EMBL" id="MBA0555204.1"/>
    </source>
</evidence>
<name>A0A7J8LRY8_9ROSI</name>
<evidence type="ECO:0000313" key="3">
    <source>
        <dbReference type="Proteomes" id="UP000593572"/>
    </source>
</evidence>